<gene>
    <name evidence="1" type="ORF">Anapl_01187</name>
</gene>
<evidence type="ECO:0008006" key="3">
    <source>
        <dbReference type="Google" id="ProtNLM"/>
    </source>
</evidence>
<dbReference type="EMBL" id="KB742659">
    <property type="protein sequence ID" value="EOB05821.1"/>
    <property type="molecule type" value="Genomic_DNA"/>
</dbReference>
<sequence>MEDLSSKGTADLSLAFLLTCQQQQLCESLALVSELPHEVSSAISPSQPRRTHVLLFVTTASSVTPLQLPGGTHQKSELVDDLLADSSGSTGKFHAASTTSSSRPLAWMDLQLEMSYGPDNIFLLHSQHKSDTNTVFHFSCATEAASCPLGVLSFSGERLIAWHPAVGDLSKQENRQALKTSGFGSPAAAGGLGHAKPCSVSLAALCPAAPHAGSSSTDVPGRAESPFSKQYKGCLFQKGRKFLQLYPDGSTESLNWPKPQLPPRGNVMVTLPPLHIFSAPALPLVNNCSKKHATNPQPGEPLNTKIKNSFPFLGQLGYEDAESARDERLTLPPPGMLKVLGKLQLLCSLCCGEHREQEPAFYTGQVCCAGEEHDEHDEHVNRVVLATARETSSSREQLFNPSACVGRRRKDPAGIFELVEVVGNGTYGQVYKLEAGVKEMAGEAARPSWGGRCKRQDARSRLVPPVFALHVFAREVWTPCRAGAHKVWTPCRAGHNFLLVIQARFYSENQNSSEMGMPVGPAVAFDYSQPPSCRGKIPPEPPEAASVRWGTKLENAKFWAALLQVRSADVIFIFVTLLVCQGALSALCDKEDVTWG</sequence>
<reference evidence="2" key="1">
    <citation type="journal article" date="2013" name="Nat. Genet.">
        <title>The duck genome and transcriptome provide insight into an avian influenza virus reservoir species.</title>
        <authorList>
            <person name="Huang Y."/>
            <person name="Li Y."/>
            <person name="Burt D.W."/>
            <person name="Chen H."/>
            <person name="Zhang Y."/>
            <person name="Qian W."/>
            <person name="Kim H."/>
            <person name="Gan S."/>
            <person name="Zhao Y."/>
            <person name="Li J."/>
            <person name="Yi K."/>
            <person name="Feng H."/>
            <person name="Zhu P."/>
            <person name="Li B."/>
            <person name="Liu Q."/>
            <person name="Fairley S."/>
            <person name="Magor K.E."/>
            <person name="Du Z."/>
            <person name="Hu X."/>
            <person name="Goodman L."/>
            <person name="Tafer H."/>
            <person name="Vignal A."/>
            <person name="Lee T."/>
            <person name="Kim K.W."/>
            <person name="Sheng Z."/>
            <person name="An Y."/>
            <person name="Searle S."/>
            <person name="Herrero J."/>
            <person name="Groenen M.A."/>
            <person name="Crooijmans R.P."/>
            <person name="Faraut T."/>
            <person name="Cai Q."/>
            <person name="Webster R.G."/>
            <person name="Aldridge J.R."/>
            <person name="Warren W.C."/>
            <person name="Bartschat S."/>
            <person name="Kehr S."/>
            <person name="Marz M."/>
            <person name="Stadler P.F."/>
            <person name="Smith J."/>
            <person name="Kraus R.H."/>
            <person name="Zhao Y."/>
            <person name="Ren L."/>
            <person name="Fei J."/>
            <person name="Morisson M."/>
            <person name="Kaiser P."/>
            <person name="Griffin D.K."/>
            <person name="Rao M."/>
            <person name="Pitel F."/>
            <person name="Wang J."/>
            <person name="Li N."/>
        </authorList>
    </citation>
    <scope>NUCLEOTIDE SEQUENCE [LARGE SCALE GENOMIC DNA]</scope>
</reference>
<keyword evidence="2" id="KW-1185">Reference proteome</keyword>
<name>R0K6N1_ANAPL</name>
<dbReference type="Proteomes" id="UP000296049">
    <property type="component" value="Unassembled WGS sequence"/>
</dbReference>
<protein>
    <recommendedName>
        <fullName evidence="3">Protein kinase domain-containing protein</fullName>
    </recommendedName>
</protein>
<evidence type="ECO:0000313" key="1">
    <source>
        <dbReference type="EMBL" id="EOB05821.1"/>
    </source>
</evidence>
<organism evidence="1 2">
    <name type="scientific">Anas platyrhynchos</name>
    <name type="common">Mallard</name>
    <name type="synonym">Anas boschas</name>
    <dbReference type="NCBI Taxonomy" id="8839"/>
    <lineage>
        <taxon>Eukaryota</taxon>
        <taxon>Metazoa</taxon>
        <taxon>Chordata</taxon>
        <taxon>Craniata</taxon>
        <taxon>Vertebrata</taxon>
        <taxon>Euteleostomi</taxon>
        <taxon>Archelosauria</taxon>
        <taxon>Archosauria</taxon>
        <taxon>Dinosauria</taxon>
        <taxon>Saurischia</taxon>
        <taxon>Theropoda</taxon>
        <taxon>Coelurosauria</taxon>
        <taxon>Aves</taxon>
        <taxon>Neognathae</taxon>
        <taxon>Galloanserae</taxon>
        <taxon>Anseriformes</taxon>
        <taxon>Anatidae</taxon>
        <taxon>Anatinae</taxon>
        <taxon>Anas</taxon>
    </lineage>
</organism>
<evidence type="ECO:0000313" key="2">
    <source>
        <dbReference type="Proteomes" id="UP000296049"/>
    </source>
</evidence>
<proteinExistence type="predicted"/>
<accession>R0K6N1</accession>
<dbReference type="Gene3D" id="3.30.200.20">
    <property type="entry name" value="Phosphorylase Kinase, domain 1"/>
    <property type="match status" value="1"/>
</dbReference>
<dbReference type="AlphaFoldDB" id="R0K6N1"/>